<dbReference type="InterPro" id="IPR040174">
    <property type="entry name" value="RNLS"/>
</dbReference>
<dbReference type="EMBL" id="CAJPWZ010001753">
    <property type="protein sequence ID" value="CAG2222522.1"/>
    <property type="molecule type" value="Genomic_DNA"/>
</dbReference>
<name>A0A8S3SUP5_MYTED</name>
<accession>A0A8S3SUP5</accession>
<gene>
    <name evidence="2" type="ORF">MEDL_35796</name>
</gene>
<dbReference type="Gene3D" id="3.90.660.10">
    <property type="match status" value="1"/>
</dbReference>
<dbReference type="PANTHER" id="PTHR23357">
    <property type="entry name" value="RENALASE"/>
    <property type="match status" value="1"/>
</dbReference>
<evidence type="ECO:0000313" key="2">
    <source>
        <dbReference type="EMBL" id="CAG2222522.1"/>
    </source>
</evidence>
<sequence>MLANTFERIVIAGAGMTGALSAALLKFDLTSSEIVIIDKSRGTGGRMSTSRSNEVEASTVDLGAQYISVAKDYQIKHKTFHDELVSNGLLAPLIGSIEGDRSAGDTVHYVTPKGVSSLVKHFIKKSGSKSCPHPKINHPRFFTLLCQVLKDLDRAVRDVSKHYNSKVSLEHQLPTASQKLKTTDECVVSSLISLVTCTSKLSSFLSGNIDFFSQTGGYRTRGSSIGNDPTMEGPRSNPATVQFRQKAANYLGLLTIVSI</sequence>
<reference evidence="2" key="1">
    <citation type="submission" date="2021-03" db="EMBL/GenBank/DDBJ databases">
        <authorList>
            <person name="Bekaert M."/>
        </authorList>
    </citation>
    <scope>NUCLEOTIDE SEQUENCE</scope>
</reference>
<dbReference type="SUPFAM" id="SSF51905">
    <property type="entry name" value="FAD/NAD(P)-binding domain"/>
    <property type="match status" value="1"/>
</dbReference>
<keyword evidence="3" id="KW-1185">Reference proteome</keyword>
<dbReference type="Proteomes" id="UP000683360">
    <property type="component" value="Unassembled WGS sequence"/>
</dbReference>
<proteinExistence type="predicted"/>
<dbReference type="GO" id="GO:0016651">
    <property type="term" value="F:oxidoreductase activity, acting on NAD(P)H"/>
    <property type="evidence" value="ECO:0007669"/>
    <property type="project" value="InterPro"/>
</dbReference>
<dbReference type="GO" id="GO:0005576">
    <property type="term" value="C:extracellular region"/>
    <property type="evidence" value="ECO:0007669"/>
    <property type="project" value="TreeGrafter"/>
</dbReference>
<protein>
    <submittedName>
        <fullName evidence="2">PPP1R21</fullName>
    </submittedName>
</protein>
<feature type="domain" description="Protein phosphatase 1 regulatory subunit 21 six-helix bundle" evidence="1">
    <location>
        <begin position="134"/>
        <end position="223"/>
    </location>
</feature>
<organism evidence="2 3">
    <name type="scientific">Mytilus edulis</name>
    <name type="common">Blue mussel</name>
    <dbReference type="NCBI Taxonomy" id="6550"/>
    <lineage>
        <taxon>Eukaryota</taxon>
        <taxon>Metazoa</taxon>
        <taxon>Spiralia</taxon>
        <taxon>Lophotrochozoa</taxon>
        <taxon>Mollusca</taxon>
        <taxon>Bivalvia</taxon>
        <taxon>Autobranchia</taxon>
        <taxon>Pteriomorphia</taxon>
        <taxon>Mytilida</taxon>
        <taxon>Mytiloidea</taxon>
        <taxon>Mytilidae</taxon>
        <taxon>Mytilinae</taxon>
        <taxon>Mytilus</taxon>
    </lineage>
</organism>
<evidence type="ECO:0000259" key="1">
    <source>
        <dbReference type="Pfam" id="PF10212"/>
    </source>
</evidence>
<dbReference type="Pfam" id="PF13450">
    <property type="entry name" value="NAD_binding_8"/>
    <property type="match status" value="1"/>
</dbReference>
<comment type="caution">
    <text evidence="2">The sequence shown here is derived from an EMBL/GenBank/DDBJ whole genome shotgun (WGS) entry which is preliminary data.</text>
</comment>
<dbReference type="InterPro" id="IPR036188">
    <property type="entry name" value="FAD/NAD-bd_sf"/>
</dbReference>
<evidence type="ECO:0000313" key="3">
    <source>
        <dbReference type="Proteomes" id="UP000683360"/>
    </source>
</evidence>
<dbReference type="AlphaFoldDB" id="A0A8S3SUP5"/>
<dbReference type="OrthoDB" id="2161133at2759"/>
<dbReference type="InterPro" id="IPR019348">
    <property type="entry name" value="PPP1R21_six_helix"/>
</dbReference>
<dbReference type="PANTHER" id="PTHR23357:SF1">
    <property type="entry name" value="RENALASE"/>
    <property type="match status" value="1"/>
</dbReference>
<dbReference type="Pfam" id="PF10212">
    <property type="entry name" value="PPP1R21_helical"/>
    <property type="match status" value="1"/>
</dbReference>